<dbReference type="InterPro" id="IPR032727">
    <property type="entry name" value="CLAMP"/>
</dbReference>
<dbReference type="Pfam" id="PF14769">
    <property type="entry name" value="CLAMP"/>
    <property type="match status" value="1"/>
</dbReference>
<evidence type="ECO:0000256" key="1">
    <source>
        <dbReference type="SAM" id="Coils"/>
    </source>
</evidence>
<reference evidence="3 4" key="1">
    <citation type="submission" date="2014-06" db="EMBL/GenBank/DDBJ databases">
        <authorList>
            <person name="Swart Estienne"/>
        </authorList>
    </citation>
    <scope>NUCLEOTIDE SEQUENCE [LARGE SCALE GENOMIC DNA]</scope>
    <source>
        <strain evidence="3 4">130c</strain>
    </source>
</reference>
<evidence type="ECO:0000313" key="4">
    <source>
        <dbReference type="Proteomes" id="UP000039865"/>
    </source>
</evidence>
<keyword evidence="1" id="KW-0175">Coiled coil</keyword>
<organism evidence="3 4">
    <name type="scientific">Stylonychia lemnae</name>
    <name type="common">Ciliate</name>
    <dbReference type="NCBI Taxonomy" id="5949"/>
    <lineage>
        <taxon>Eukaryota</taxon>
        <taxon>Sar</taxon>
        <taxon>Alveolata</taxon>
        <taxon>Ciliophora</taxon>
        <taxon>Intramacronucleata</taxon>
        <taxon>Spirotrichea</taxon>
        <taxon>Stichotrichia</taxon>
        <taxon>Sporadotrichida</taxon>
        <taxon>Oxytrichidae</taxon>
        <taxon>Stylonychinae</taxon>
        <taxon>Stylonychia</taxon>
    </lineage>
</organism>
<feature type="compositionally biased region" description="Polar residues" evidence="2">
    <location>
        <begin position="45"/>
        <end position="54"/>
    </location>
</feature>
<protein>
    <submittedName>
        <fullName evidence="3">Uncharacterized protein</fullName>
    </submittedName>
</protein>
<dbReference type="AlphaFoldDB" id="A0A078B550"/>
<evidence type="ECO:0000256" key="2">
    <source>
        <dbReference type="SAM" id="MobiDB-lite"/>
    </source>
</evidence>
<sequence length="393" mass="45493">MSKAPPAKAALQPPNVGKTGSVIPQVLNPDSRLSNPPVQAKKGSVASQSQNGDIPTGQNELELIILARFETFILKPMHVAKIWDSSHMKEDFIAIFQEFFKPKSSIEQEKVEYNEINIFSEYQLYNLIFAKNELLLSNYKCAILLEKFWRLLEFNPDANNPNPEGDERQSVVGDLRASRMNSQQSQHQDEQQDQNSEEKFADLLKHKFNLFKSLCLEMINEPESQLKFAPEEVKRIADYAKDSYFKHLRLYDYVLNNKQLCEVKRLNIQINNPIIASNLNDALLLGSEEMLVYEDEDEELRLEIIRKKQELAQQKREEEERKVRQALEAERDDESDEELRGLDEKLKHANIHKESKLIIHEKLSGLDSMLNKTMDEKQRLLEEKLVAAGVKKK</sequence>
<keyword evidence="4" id="KW-1185">Reference proteome</keyword>
<feature type="region of interest" description="Disordered" evidence="2">
    <location>
        <begin position="1"/>
        <end position="54"/>
    </location>
</feature>
<evidence type="ECO:0000313" key="3">
    <source>
        <dbReference type="EMBL" id="CDW89650.1"/>
    </source>
</evidence>
<dbReference type="InParanoid" id="A0A078B550"/>
<proteinExistence type="predicted"/>
<dbReference type="EMBL" id="CCKQ01017752">
    <property type="protein sequence ID" value="CDW89650.1"/>
    <property type="molecule type" value="Genomic_DNA"/>
</dbReference>
<dbReference type="OrthoDB" id="10501031at2759"/>
<gene>
    <name evidence="3" type="primary">Contig1314.g1444</name>
    <name evidence="3" type="ORF">STYLEM_18785</name>
</gene>
<accession>A0A078B550</accession>
<feature type="region of interest" description="Disordered" evidence="2">
    <location>
        <begin position="177"/>
        <end position="196"/>
    </location>
</feature>
<feature type="compositionally biased region" description="Low complexity" evidence="2">
    <location>
        <begin position="1"/>
        <end position="14"/>
    </location>
</feature>
<dbReference type="Proteomes" id="UP000039865">
    <property type="component" value="Unassembled WGS sequence"/>
</dbReference>
<name>A0A078B550_STYLE</name>
<feature type="coiled-coil region" evidence="1">
    <location>
        <begin position="297"/>
        <end position="337"/>
    </location>
</feature>